<keyword evidence="3" id="KW-0547">Nucleotide-binding</keyword>
<dbReference type="RefSeq" id="WP_166275264.1">
    <property type="nucleotide sequence ID" value="NZ_JTHE03000061.1"/>
</dbReference>
<dbReference type="InterPro" id="IPR003593">
    <property type="entry name" value="AAA+_ATPase"/>
</dbReference>
<dbReference type="SMART" id="SM00382">
    <property type="entry name" value="AAA"/>
    <property type="match status" value="1"/>
</dbReference>
<comment type="subcellular location">
    <subcellularLocation>
        <location evidence="1">Cell inner membrane</location>
        <topology evidence="1">Peripheral membrane protein</topology>
    </subcellularLocation>
</comment>
<dbReference type="PROSITE" id="PS00211">
    <property type="entry name" value="ABC_TRANSPORTER_1"/>
    <property type="match status" value="1"/>
</dbReference>
<dbReference type="FunFam" id="3.40.50.300:FF:000425">
    <property type="entry name" value="Probable ABC transporter, ATP-binding subunit"/>
    <property type="match status" value="1"/>
</dbReference>
<organism evidence="7 8">
    <name type="scientific">Lyngbya confervoides BDU141951</name>
    <dbReference type="NCBI Taxonomy" id="1574623"/>
    <lineage>
        <taxon>Bacteria</taxon>
        <taxon>Bacillati</taxon>
        <taxon>Cyanobacteriota</taxon>
        <taxon>Cyanophyceae</taxon>
        <taxon>Oscillatoriophycideae</taxon>
        <taxon>Oscillatoriales</taxon>
        <taxon>Microcoleaceae</taxon>
        <taxon>Lyngbya</taxon>
    </lineage>
</organism>
<dbReference type="InterPro" id="IPR027417">
    <property type="entry name" value="P-loop_NTPase"/>
</dbReference>
<evidence type="ECO:0000256" key="4">
    <source>
        <dbReference type="ARBA" id="ARBA00022840"/>
    </source>
</evidence>
<dbReference type="EMBL" id="JTHE03000061">
    <property type="protein sequence ID" value="MCM1983472.1"/>
    <property type="molecule type" value="Genomic_DNA"/>
</dbReference>
<gene>
    <name evidence="7" type="ORF">QQ91_0011650</name>
</gene>
<evidence type="ECO:0000256" key="5">
    <source>
        <dbReference type="ARBA" id="ARBA00066388"/>
    </source>
</evidence>
<evidence type="ECO:0000259" key="6">
    <source>
        <dbReference type="PROSITE" id="PS50893"/>
    </source>
</evidence>
<protein>
    <recommendedName>
        <fullName evidence="5">ABC-type quaternary amine transporter</fullName>
        <ecNumber evidence="5">7.6.2.9</ecNumber>
    </recommendedName>
</protein>
<dbReference type="SUPFAM" id="SSF50331">
    <property type="entry name" value="MOP-like"/>
    <property type="match status" value="1"/>
</dbReference>
<keyword evidence="2" id="KW-0813">Transport</keyword>
<keyword evidence="8" id="KW-1185">Reference proteome</keyword>
<feature type="domain" description="ABC transporter" evidence="6">
    <location>
        <begin position="7"/>
        <end position="249"/>
    </location>
</feature>
<dbReference type="Pfam" id="PF08402">
    <property type="entry name" value="TOBE_2"/>
    <property type="match status" value="1"/>
</dbReference>
<reference evidence="7 8" key="1">
    <citation type="journal article" date="2015" name="Genome Announc.">
        <title>Draft Genome Sequence of Filamentous Marine Cyanobacterium Lyngbya confervoides Strain BDU141951.</title>
        <authorList>
            <person name="Chandrababunaidu M.M."/>
            <person name="Sen D."/>
            <person name="Tripathy S."/>
        </authorList>
    </citation>
    <scope>NUCLEOTIDE SEQUENCE [LARGE SCALE GENOMIC DNA]</scope>
    <source>
        <strain evidence="7 8">BDU141951</strain>
    </source>
</reference>
<dbReference type="PROSITE" id="PS50893">
    <property type="entry name" value="ABC_TRANSPORTER_2"/>
    <property type="match status" value="1"/>
</dbReference>
<dbReference type="InterPro" id="IPR050093">
    <property type="entry name" value="ABC_SmlMolc_Importer"/>
</dbReference>
<dbReference type="EC" id="7.6.2.9" evidence="5"/>
<evidence type="ECO:0000256" key="1">
    <source>
        <dbReference type="ARBA" id="ARBA00004417"/>
    </source>
</evidence>
<dbReference type="GO" id="GO:0005524">
    <property type="term" value="F:ATP binding"/>
    <property type="evidence" value="ECO:0007669"/>
    <property type="project" value="UniProtKB-KW"/>
</dbReference>
<dbReference type="PANTHER" id="PTHR42781">
    <property type="entry name" value="SPERMIDINE/PUTRESCINE IMPORT ATP-BINDING PROTEIN POTA"/>
    <property type="match status" value="1"/>
</dbReference>
<accession>A0ABD4T5E9</accession>
<dbReference type="Pfam" id="PF00005">
    <property type="entry name" value="ABC_tran"/>
    <property type="match status" value="1"/>
</dbReference>
<dbReference type="InterPro" id="IPR013611">
    <property type="entry name" value="Transp-assoc_OB_typ2"/>
</dbReference>
<comment type="caution">
    <text evidence="7">The sequence shown here is derived from an EMBL/GenBank/DDBJ whole genome shotgun (WGS) entry which is preliminary data.</text>
</comment>
<dbReference type="Proteomes" id="UP000031561">
    <property type="component" value="Unassembled WGS sequence"/>
</dbReference>
<name>A0ABD4T5E9_9CYAN</name>
<dbReference type="GO" id="GO:0015418">
    <property type="term" value="F:ABC-type quaternary ammonium compound transporting activity"/>
    <property type="evidence" value="ECO:0007669"/>
    <property type="project" value="UniProtKB-EC"/>
</dbReference>
<sequence length="369" mass="40992">MTDDFILQLQTLRKSYEKATTPAVDGVSLDLAPGNILGLLGPSGCGKTTLLRLIAGFEKPEAGQVILNGQIVAASHRFVPPEKRQISMVFQDFALFPHLTVAQNVGFGLVPGQGRLWRSRLSPVQRQRVKEVLQLVRLQDLSGRYPHELSGGQQQRVALARALAPRPSLILLDEPLSNLDVQVRLRLREELRRILKDSGSTAVFVTHDQEEAMALADEIAVMRCGLIEQRGTPESIYLHPHTPFVAEFVSQVNFLRANYGQQGWQTEVGLFRPQMLVASPRQTQDETGLLMIREEDLQLRPDPQGEVTICDRQFLGREYRYCLRTASGQELHARCADDQPWSIGTTVSVSAPLASLQVFQAEAAGASLR</sequence>
<evidence type="ECO:0000313" key="8">
    <source>
        <dbReference type="Proteomes" id="UP000031561"/>
    </source>
</evidence>
<dbReference type="Gene3D" id="3.40.50.300">
    <property type="entry name" value="P-loop containing nucleotide triphosphate hydrolases"/>
    <property type="match status" value="1"/>
</dbReference>
<dbReference type="InterPro" id="IPR017871">
    <property type="entry name" value="ABC_transporter-like_CS"/>
</dbReference>
<dbReference type="InterPro" id="IPR003439">
    <property type="entry name" value="ABC_transporter-like_ATP-bd"/>
</dbReference>
<dbReference type="InterPro" id="IPR008995">
    <property type="entry name" value="Mo/tungstate-bd_C_term_dom"/>
</dbReference>
<dbReference type="SUPFAM" id="SSF52540">
    <property type="entry name" value="P-loop containing nucleoside triphosphate hydrolases"/>
    <property type="match status" value="1"/>
</dbReference>
<dbReference type="PANTHER" id="PTHR42781:SF4">
    <property type="entry name" value="SPERMIDINE_PUTRESCINE IMPORT ATP-BINDING PROTEIN POTA"/>
    <property type="match status" value="1"/>
</dbReference>
<evidence type="ECO:0000256" key="2">
    <source>
        <dbReference type="ARBA" id="ARBA00022448"/>
    </source>
</evidence>
<proteinExistence type="predicted"/>
<evidence type="ECO:0000313" key="7">
    <source>
        <dbReference type="EMBL" id="MCM1983472.1"/>
    </source>
</evidence>
<dbReference type="AlphaFoldDB" id="A0ABD4T5E9"/>
<keyword evidence="4 7" id="KW-0067">ATP-binding</keyword>
<dbReference type="GO" id="GO:0005886">
    <property type="term" value="C:plasma membrane"/>
    <property type="evidence" value="ECO:0007669"/>
    <property type="project" value="UniProtKB-SubCell"/>
</dbReference>
<evidence type="ECO:0000256" key="3">
    <source>
        <dbReference type="ARBA" id="ARBA00022741"/>
    </source>
</evidence>